<sequence length="124" mass="13730">MKHLKRKEGRLICSTPRAFCPSLPSRKSPSHGLLPSPFTGPLPFSIMNDSEHHKRAYTALTNAESLTFEMKHLKRKEGRLIYSTPRAFCPSLPSRKSPSQGLLPSPFTGSLPFSIMNDSGHGVL</sequence>
<comment type="caution">
    <text evidence="1">The sequence shown here is derived from an EMBL/GenBank/DDBJ whole genome shotgun (WGS) entry which is preliminary data.</text>
</comment>
<dbReference type="AlphaFoldDB" id="A0AAV4NVM0"/>
<name>A0AAV4NVM0_9ARAC</name>
<keyword evidence="2" id="KW-1185">Reference proteome</keyword>
<proteinExistence type="predicted"/>
<evidence type="ECO:0000313" key="2">
    <source>
        <dbReference type="Proteomes" id="UP001054837"/>
    </source>
</evidence>
<reference evidence="1 2" key="1">
    <citation type="submission" date="2021-06" db="EMBL/GenBank/DDBJ databases">
        <title>Caerostris darwini draft genome.</title>
        <authorList>
            <person name="Kono N."/>
            <person name="Arakawa K."/>
        </authorList>
    </citation>
    <scope>NUCLEOTIDE SEQUENCE [LARGE SCALE GENOMIC DNA]</scope>
</reference>
<dbReference type="Proteomes" id="UP001054837">
    <property type="component" value="Unassembled WGS sequence"/>
</dbReference>
<gene>
    <name evidence="1" type="ORF">CDAR_407861</name>
</gene>
<evidence type="ECO:0000313" key="1">
    <source>
        <dbReference type="EMBL" id="GIX88474.1"/>
    </source>
</evidence>
<accession>A0AAV4NVM0</accession>
<dbReference type="EMBL" id="BPLQ01002077">
    <property type="protein sequence ID" value="GIX88474.1"/>
    <property type="molecule type" value="Genomic_DNA"/>
</dbReference>
<organism evidence="1 2">
    <name type="scientific">Caerostris darwini</name>
    <dbReference type="NCBI Taxonomy" id="1538125"/>
    <lineage>
        <taxon>Eukaryota</taxon>
        <taxon>Metazoa</taxon>
        <taxon>Ecdysozoa</taxon>
        <taxon>Arthropoda</taxon>
        <taxon>Chelicerata</taxon>
        <taxon>Arachnida</taxon>
        <taxon>Araneae</taxon>
        <taxon>Araneomorphae</taxon>
        <taxon>Entelegynae</taxon>
        <taxon>Araneoidea</taxon>
        <taxon>Araneidae</taxon>
        <taxon>Caerostris</taxon>
    </lineage>
</organism>
<protein>
    <submittedName>
        <fullName evidence="1">Uncharacterized protein</fullName>
    </submittedName>
</protein>